<dbReference type="InterPro" id="IPR011496">
    <property type="entry name" value="O-GlcNAcase_cat"/>
</dbReference>
<keyword evidence="11" id="KW-1185">Reference proteome</keyword>
<dbReference type="SUPFAM" id="SSF55729">
    <property type="entry name" value="Acyl-CoA N-acyltransferases (Nat)"/>
    <property type="match status" value="1"/>
</dbReference>
<gene>
    <name evidence="10" type="primary">AUGUSTUS-3.0.2_34892</name>
    <name evidence="10" type="ORF">TcasGA2_TC034892</name>
</gene>
<evidence type="ECO:0000313" key="10">
    <source>
        <dbReference type="EMBL" id="KYB25389.1"/>
    </source>
</evidence>
<evidence type="ECO:0000313" key="11">
    <source>
        <dbReference type="Proteomes" id="UP000007266"/>
    </source>
</evidence>
<dbReference type="PANTHER" id="PTHR13170">
    <property type="entry name" value="O-GLCNACASE"/>
    <property type="match status" value="1"/>
</dbReference>
<dbReference type="EMBL" id="KQ971372">
    <property type="protein sequence ID" value="KYB25389.1"/>
    <property type="molecule type" value="Genomic_DNA"/>
</dbReference>
<dbReference type="Pfam" id="PF07555">
    <property type="entry name" value="NAGidase"/>
    <property type="match status" value="1"/>
</dbReference>
<evidence type="ECO:0000256" key="4">
    <source>
        <dbReference type="ARBA" id="ARBA00050933"/>
    </source>
</evidence>
<dbReference type="FunFam" id="3.20.20.80:FF:000009">
    <property type="entry name" value="O-GlcNAcase BT_4395"/>
    <property type="match status" value="1"/>
</dbReference>
<dbReference type="SUPFAM" id="SSF51445">
    <property type="entry name" value="(Trans)glycosidases"/>
    <property type="match status" value="1"/>
</dbReference>
<comment type="catalytic activity">
    <reaction evidence="5">
        <text>3-O-(N-acetyl-beta-D-glucosaminyl)-L-threonyl-[protein] + H2O = L-threonyl-[protein] + N-acetyl-D-glucosamine</text>
        <dbReference type="Rhea" id="RHEA:48892"/>
        <dbReference type="Rhea" id="RHEA-COMP:11060"/>
        <dbReference type="Rhea" id="RHEA-COMP:12252"/>
        <dbReference type="ChEBI" id="CHEBI:15377"/>
        <dbReference type="ChEBI" id="CHEBI:30013"/>
        <dbReference type="ChEBI" id="CHEBI:90840"/>
        <dbReference type="ChEBI" id="CHEBI:506227"/>
        <dbReference type="EC" id="3.2.1.169"/>
    </reaction>
</comment>
<dbReference type="PROSITE" id="PS52009">
    <property type="entry name" value="GH84"/>
    <property type="match status" value="1"/>
</dbReference>
<organism evidence="10 11">
    <name type="scientific">Tribolium castaneum</name>
    <name type="common">Red flour beetle</name>
    <dbReference type="NCBI Taxonomy" id="7070"/>
    <lineage>
        <taxon>Eukaryota</taxon>
        <taxon>Metazoa</taxon>
        <taxon>Ecdysozoa</taxon>
        <taxon>Arthropoda</taxon>
        <taxon>Hexapoda</taxon>
        <taxon>Insecta</taxon>
        <taxon>Pterygota</taxon>
        <taxon>Neoptera</taxon>
        <taxon>Endopterygota</taxon>
        <taxon>Coleoptera</taxon>
        <taxon>Polyphaga</taxon>
        <taxon>Cucujiformia</taxon>
        <taxon>Tenebrionidae</taxon>
        <taxon>Tenebrionidae incertae sedis</taxon>
        <taxon>Tribolium</taxon>
    </lineage>
</organism>
<feature type="compositionally biased region" description="Basic and acidic residues" evidence="8">
    <location>
        <begin position="490"/>
        <end position="505"/>
    </location>
</feature>
<evidence type="ECO:0000256" key="6">
    <source>
        <dbReference type="ARBA" id="ARBA00066938"/>
    </source>
</evidence>
<feature type="compositionally biased region" description="Low complexity" evidence="8">
    <location>
        <begin position="508"/>
        <end position="526"/>
    </location>
</feature>
<feature type="domain" description="GH84" evidence="9">
    <location>
        <begin position="20"/>
        <end position="295"/>
    </location>
</feature>
<accession>A0A139WBS2</accession>
<evidence type="ECO:0000256" key="1">
    <source>
        <dbReference type="ARBA" id="ARBA00022801"/>
    </source>
</evidence>
<comment type="catalytic activity">
    <reaction evidence="4">
        <text>3-O-(N-acetyl-beta-D-glucosaminyl)-L-seryl-[protein] + H2O = N-acetyl-D-glucosamine + L-seryl-[protein]</text>
        <dbReference type="Rhea" id="RHEA:48876"/>
        <dbReference type="Rhea" id="RHEA-COMP:9863"/>
        <dbReference type="Rhea" id="RHEA-COMP:12251"/>
        <dbReference type="ChEBI" id="CHEBI:15377"/>
        <dbReference type="ChEBI" id="CHEBI:29999"/>
        <dbReference type="ChEBI" id="CHEBI:90838"/>
        <dbReference type="ChEBI" id="CHEBI:506227"/>
        <dbReference type="EC" id="3.2.1.169"/>
    </reaction>
</comment>
<keyword evidence="1" id="KW-0378">Hydrolase</keyword>
<dbReference type="GO" id="GO:0015929">
    <property type="term" value="F:hexosaminidase activity"/>
    <property type="evidence" value="ECO:0007669"/>
    <property type="project" value="UniProtKB-ARBA"/>
</dbReference>
<dbReference type="Gene3D" id="1.20.58.240">
    <property type="entry name" value="STAT, domain 1"/>
    <property type="match status" value="1"/>
</dbReference>
<feature type="region of interest" description="Disordered" evidence="8">
    <location>
        <begin position="486"/>
        <end position="562"/>
    </location>
</feature>
<sequence length="949" mass="105917">MAEDSNLPTSENLNTKNGNFICGVVEGFYGRPWTTEQRKDLFQKMKKWGMDSYVYAPKDDYKHRAYWRELYTVEEAEHLTGLIQAAKDQNITFYYALSPGLDITYSSAKEITALKRKLEQVSQFGCSAFALLFDDIEPEMSEADKEVFQSFAQAQVSITNDIYQHLGQPKFLVCPTQYCSTRAVPNVTNSEYLNTLGSKLAQEIDIMWTGQKVISRILTKENIQEITDALRRPPVIWDNLHANDYDQKRVFLGPYSGRSPDLIPKLRGVLTNPNCEYGANFVAIHTLAQWSRCNVDGQRDLTLNDTVSADIKLETETEDGLGEDVPASLSPNMYHPRQALRNAINEWLPEFAKHKTAWGPIVKPQPAVAVIPVPIIPSINTCMTLTSTTTTTTTGSNSQPVVNQNQLQALAEVCSSVTVSDSMVNPVPGPVMNSLVSDTKVVCNDSIPNPIAPVPIPIPVSDPETKSITVLSGTLIKPDKDKLKVVNGDKATETPEEKEVGKEETCMNTDTSTDLSNESSLSPSEPMDCNSTPNISPAHVAKPPEDVAMSENSTSSGSMQVETNDGANQMVVEPEAERKDNDLTFEDLSLLCDLFYLPFEHGGQGLQLLQEFNWLKSNAHVVMAANQKKDSSKSEVQEWFARAEKMNEMTQAVNRLFQHLSSCNNREILYDLYSYVWDIRGVISLLNSYVKWLGFSKGWKETFMSGDQEPWVFRGGLTADLQRLIPVDSGNDLFVYKVPDVPTCRVFTVRPYLPTDEQMVYSVCTRTCKDGLEDPQPYPEELKGLQGDRIVGPYLTLHPEFCFVVEDDAGIVGFACASPDYKKFRVKMELAWIPEMCDKYPLSLINKDLSKFAQESISYFHGFKDEIYVSSPTHPSSMICSILPSVLDQSVSKRLVTCLLAALRANGSFGVHVVMNASDSYTHAFYGKLGFVENTHEAIKGKIVMGRTF</sequence>
<evidence type="ECO:0000256" key="2">
    <source>
        <dbReference type="ARBA" id="ARBA00023295"/>
    </source>
</evidence>
<reference evidence="10 11" key="2">
    <citation type="journal article" date="2010" name="Nucleic Acids Res.">
        <title>BeetleBase in 2010: revisions to provide comprehensive genomic information for Tribolium castaneum.</title>
        <authorList>
            <person name="Kim H.S."/>
            <person name="Murphy T."/>
            <person name="Xia J."/>
            <person name="Caragea D."/>
            <person name="Park Y."/>
            <person name="Beeman R.W."/>
            <person name="Lorenzen M.D."/>
            <person name="Butcher S."/>
            <person name="Manak J.R."/>
            <person name="Brown S.J."/>
        </authorList>
    </citation>
    <scope>GENOME REANNOTATION</scope>
    <source>
        <strain evidence="10 11">Georgia GA2</strain>
    </source>
</reference>
<dbReference type="EC" id="3.2.1.169" evidence="6"/>
<dbReference type="OrthoDB" id="9975416at2759"/>
<protein>
    <recommendedName>
        <fullName evidence="6">protein O-GlcNAcase</fullName>
        <ecNumber evidence="6">3.2.1.169</ecNumber>
    </recommendedName>
    <alternativeName>
        <fullName evidence="3">Beta-N-acetylhexosaminidase</fullName>
    </alternativeName>
    <alternativeName>
        <fullName evidence="7">Beta-hexosaminidase</fullName>
    </alternativeName>
</protein>
<evidence type="ECO:0000259" key="9">
    <source>
        <dbReference type="PROSITE" id="PS52009"/>
    </source>
</evidence>
<dbReference type="Proteomes" id="UP000007266">
    <property type="component" value="Linkage group 9"/>
</dbReference>
<keyword evidence="2" id="KW-0326">Glycosidase</keyword>
<evidence type="ECO:0000256" key="8">
    <source>
        <dbReference type="SAM" id="MobiDB-lite"/>
    </source>
</evidence>
<reference evidence="10 11" key="1">
    <citation type="journal article" date="2008" name="Nature">
        <title>The genome of the model beetle and pest Tribolium castaneum.</title>
        <authorList>
            <consortium name="Tribolium Genome Sequencing Consortium"/>
            <person name="Richards S."/>
            <person name="Gibbs R.A."/>
            <person name="Weinstock G.M."/>
            <person name="Brown S.J."/>
            <person name="Denell R."/>
            <person name="Beeman R.W."/>
            <person name="Gibbs R."/>
            <person name="Beeman R.W."/>
            <person name="Brown S.J."/>
            <person name="Bucher G."/>
            <person name="Friedrich M."/>
            <person name="Grimmelikhuijzen C.J."/>
            <person name="Klingler M."/>
            <person name="Lorenzen M."/>
            <person name="Richards S."/>
            <person name="Roth S."/>
            <person name="Schroder R."/>
            <person name="Tautz D."/>
            <person name="Zdobnov E.M."/>
            <person name="Muzny D."/>
            <person name="Gibbs R.A."/>
            <person name="Weinstock G.M."/>
            <person name="Attaway T."/>
            <person name="Bell S."/>
            <person name="Buhay C.J."/>
            <person name="Chandrabose M.N."/>
            <person name="Chavez D."/>
            <person name="Clerk-Blankenburg K.P."/>
            <person name="Cree A."/>
            <person name="Dao M."/>
            <person name="Davis C."/>
            <person name="Chacko J."/>
            <person name="Dinh H."/>
            <person name="Dugan-Rocha S."/>
            <person name="Fowler G."/>
            <person name="Garner T.T."/>
            <person name="Garnes J."/>
            <person name="Gnirke A."/>
            <person name="Hawes A."/>
            <person name="Hernandez J."/>
            <person name="Hines S."/>
            <person name="Holder M."/>
            <person name="Hume J."/>
            <person name="Jhangiani S.N."/>
            <person name="Joshi V."/>
            <person name="Khan Z.M."/>
            <person name="Jackson L."/>
            <person name="Kovar C."/>
            <person name="Kowis A."/>
            <person name="Lee S."/>
            <person name="Lewis L.R."/>
            <person name="Margolis J."/>
            <person name="Morgan M."/>
            <person name="Nazareth L.V."/>
            <person name="Nguyen N."/>
            <person name="Okwuonu G."/>
            <person name="Parker D."/>
            <person name="Richards S."/>
            <person name="Ruiz S.J."/>
            <person name="Santibanez J."/>
            <person name="Savard J."/>
            <person name="Scherer S.E."/>
            <person name="Schneider B."/>
            <person name="Sodergren E."/>
            <person name="Tautz D."/>
            <person name="Vattahil S."/>
            <person name="Villasana D."/>
            <person name="White C.S."/>
            <person name="Wright R."/>
            <person name="Park Y."/>
            <person name="Beeman R.W."/>
            <person name="Lord J."/>
            <person name="Oppert B."/>
            <person name="Lorenzen M."/>
            <person name="Brown S."/>
            <person name="Wang L."/>
            <person name="Savard J."/>
            <person name="Tautz D."/>
            <person name="Richards S."/>
            <person name="Weinstock G."/>
            <person name="Gibbs R.A."/>
            <person name="Liu Y."/>
            <person name="Worley K."/>
            <person name="Weinstock G."/>
            <person name="Elsik C.G."/>
            <person name="Reese J.T."/>
            <person name="Elhaik E."/>
            <person name="Landan G."/>
            <person name="Graur D."/>
            <person name="Arensburger P."/>
            <person name="Atkinson P."/>
            <person name="Beeman R.W."/>
            <person name="Beidler J."/>
            <person name="Brown S.J."/>
            <person name="Demuth J.P."/>
            <person name="Drury D.W."/>
            <person name="Du Y.Z."/>
            <person name="Fujiwara H."/>
            <person name="Lorenzen M."/>
            <person name="Maselli V."/>
            <person name="Osanai M."/>
            <person name="Park Y."/>
            <person name="Robertson H.M."/>
            <person name="Tu Z."/>
            <person name="Wang J.J."/>
            <person name="Wang S."/>
            <person name="Richards S."/>
            <person name="Song H."/>
            <person name="Zhang L."/>
            <person name="Sodergren E."/>
            <person name="Werner D."/>
            <person name="Stanke M."/>
            <person name="Morgenstern B."/>
            <person name="Solovyev V."/>
            <person name="Kosarev P."/>
            <person name="Brown G."/>
            <person name="Chen H.C."/>
            <person name="Ermolaeva O."/>
            <person name="Hlavina W."/>
            <person name="Kapustin Y."/>
            <person name="Kiryutin B."/>
            <person name="Kitts P."/>
            <person name="Maglott D."/>
            <person name="Pruitt K."/>
            <person name="Sapojnikov V."/>
            <person name="Souvorov A."/>
            <person name="Mackey A.J."/>
            <person name="Waterhouse R.M."/>
            <person name="Wyder S."/>
            <person name="Zdobnov E.M."/>
            <person name="Zdobnov E.M."/>
            <person name="Wyder S."/>
            <person name="Kriventseva E.V."/>
            <person name="Kadowaki T."/>
            <person name="Bork P."/>
            <person name="Aranda M."/>
            <person name="Bao R."/>
            <person name="Beermann A."/>
            <person name="Berns N."/>
            <person name="Bolognesi R."/>
            <person name="Bonneton F."/>
            <person name="Bopp D."/>
            <person name="Brown S.J."/>
            <person name="Bucher G."/>
            <person name="Butts T."/>
            <person name="Chaumot A."/>
            <person name="Denell R.E."/>
            <person name="Ferrier D.E."/>
            <person name="Friedrich M."/>
            <person name="Gordon C.M."/>
            <person name="Jindra M."/>
            <person name="Klingler M."/>
            <person name="Lan Q."/>
            <person name="Lattorff H.M."/>
            <person name="Laudet V."/>
            <person name="von Levetsow C."/>
            <person name="Liu Z."/>
            <person name="Lutz R."/>
            <person name="Lynch J.A."/>
            <person name="da Fonseca R.N."/>
            <person name="Posnien N."/>
            <person name="Reuter R."/>
            <person name="Roth S."/>
            <person name="Savard J."/>
            <person name="Schinko J.B."/>
            <person name="Schmitt C."/>
            <person name="Schoppmeier M."/>
            <person name="Schroder R."/>
            <person name="Shippy T.D."/>
            <person name="Simonnet F."/>
            <person name="Marques-Souza H."/>
            <person name="Tautz D."/>
            <person name="Tomoyasu Y."/>
            <person name="Trauner J."/>
            <person name="Van der Zee M."/>
            <person name="Vervoort M."/>
            <person name="Wittkopp N."/>
            <person name="Wimmer E.A."/>
            <person name="Yang X."/>
            <person name="Jones A.K."/>
            <person name="Sattelle D.B."/>
            <person name="Ebert P.R."/>
            <person name="Nelson D."/>
            <person name="Scott J.G."/>
            <person name="Beeman R.W."/>
            <person name="Muthukrishnan S."/>
            <person name="Kramer K.J."/>
            <person name="Arakane Y."/>
            <person name="Beeman R.W."/>
            <person name="Zhu Q."/>
            <person name="Hogenkamp D."/>
            <person name="Dixit R."/>
            <person name="Oppert B."/>
            <person name="Jiang H."/>
            <person name="Zou Z."/>
            <person name="Marshall J."/>
            <person name="Elpidina E."/>
            <person name="Vinokurov K."/>
            <person name="Oppert C."/>
            <person name="Zou Z."/>
            <person name="Evans J."/>
            <person name="Lu Z."/>
            <person name="Zhao P."/>
            <person name="Sumathipala N."/>
            <person name="Altincicek B."/>
            <person name="Vilcinskas A."/>
            <person name="Williams M."/>
            <person name="Hultmark D."/>
            <person name="Hetru C."/>
            <person name="Jiang H."/>
            <person name="Grimmelikhuijzen C.J."/>
            <person name="Hauser F."/>
            <person name="Cazzamali G."/>
            <person name="Williamson M."/>
            <person name="Park Y."/>
            <person name="Li B."/>
            <person name="Tanaka Y."/>
            <person name="Predel R."/>
            <person name="Neupert S."/>
            <person name="Schachtner J."/>
            <person name="Verleyen P."/>
            <person name="Raible F."/>
            <person name="Bork P."/>
            <person name="Friedrich M."/>
            <person name="Walden K.K."/>
            <person name="Robertson H.M."/>
            <person name="Angeli S."/>
            <person name="Foret S."/>
            <person name="Bucher G."/>
            <person name="Schuetz S."/>
            <person name="Maleszka R."/>
            <person name="Wimmer E.A."/>
            <person name="Beeman R.W."/>
            <person name="Lorenzen M."/>
            <person name="Tomoyasu Y."/>
            <person name="Miller S.C."/>
            <person name="Grossmann D."/>
            <person name="Bucher G."/>
        </authorList>
    </citation>
    <scope>NUCLEOTIDE SEQUENCE [LARGE SCALE GENOMIC DNA]</scope>
    <source>
        <strain evidence="10 11">Georgia GA2</strain>
    </source>
</reference>
<dbReference type="GO" id="GO:1901135">
    <property type="term" value="P:carbohydrate derivative metabolic process"/>
    <property type="evidence" value="ECO:0007669"/>
    <property type="project" value="UniProtKB-ARBA"/>
</dbReference>
<dbReference type="FunFam" id="1.20.58.240:FF:000002">
    <property type="entry name" value="Bifunctional protein NCOAT"/>
    <property type="match status" value="1"/>
</dbReference>
<dbReference type="PANTHER" id="PTHR13170:SF16">
    <property type="entry name" value="PROTEIN O-GLCNACASE"/>
    <property type="match status" value="1"/>
</dbReference>
<evidence type="ECO:0000256" key="7">
    <source>
        <dbReference type="ARBA" id="ARBA00076634"/>
    </source>
</evidence>
<dbReference type="InterPro" id="IPR017853">
    <property type="entry name" value="GH"/>
</dbReference>
<evidence type="ECO:0000256" key="5">
    <source>
        <dbReference type="ARBA" id="ARBA00052136"/>
    </source>
</evidence>
<name>A0A139WBS2_TRICA</name>
<dbReference type="AlphaFoldDB" id="A0A139WBS2"/>
<dbReference type="InterPro" id="IPR016181">
    <property type="entry name" value="Acyl_CoA_acyltransferase"/>
</dbReference>
<dbReference type="Gene3D" id="3.40.630.30">
    <property type="match status" value="1"/>
</dbReference>
<dbReference type="Gene3D" id="3.20.20.80">
    <property type="entry name" value="Glycosidases"/>
    <property type="match status" value="1"/>
</dbReference>
<feature type="compositionally biased region" description="Polar residues" evidence="8">
    <location>
        <begin position="550"/>
        <end position="562"/>
    </location>
</feature>
<dbReference type="InterPro" id="IPR051822">
    <property type="entry name" value="Glycosyl_Hydrolase_84"/>
</dbReference>
<evidence type="ECO:0000256" key="3">
    <source>
        <dbReference type="ARBA" id="ARBA00030512"/>
    </source>
</evidence>
<dbReference type="GO" id="GO:0102571">
    <property type="term" value="F:[protein]-3-O-(N-acetyl-D-glucosaminyl)-L-serine/L-threonine O-N-acetyl-alpha-D-glucosaminase activity"/>
    <property type="evidence" value="ECO:0007669"/>
    <property type="project" value="UniProtKB-EC"/>
</dbReference>
<proteinExistence type="predicted"/>